<feature type="domain" description="TraK C-terminal" evidence="2">
    <location>
        <begin position="155"/>
        <end position="256"/>
    </location>
</feature>
<dbReference type="Pfam" id="PF23536">
    <property type="entry name" value="TraK_C"/>
    <property type="match status" value="1"/>
</dbReference>
<organism evidence="3 4">
    <name type="scientific">Novosphingobium umbonatum</name>
    <dbReference type="NCBI Taxonomy" id="1908524"/>
    <lineage>
        <taxon>Bacteria</taxon>
        <taxon>Pseudomonadati</taxon>
        <taxon>Pseudomonadota</taxon>
        <taxon>Alphaproteobacteria</taxon>
        <taxon>Sphingomonadales</taxon>
        <taxon>Sphingomonadaceae</taxon>
        <taxon>Novosphingobium</taxon>
    </lineage>
</organism>
<sequence length="265" mass="27975">MAILELSAGASLAPRLWWAERALGIALVSAGLATAAPAYADQTLLVADNGTVRCEASAKDLTRISLKDDQFASVSKVQAPNPADDFQVVNEPLRGDIYLSVANGFSKPTISFFGTTRKGFVYKFICAVGGSDARQVFIANADVEHPRPVGETWPAGLSPQDASARLIAAMYAQKPIEGFDITWRALVPVNIDTLVVQMVGQYVGASYTGKLIKITNRGTRPVTLAEDKVAPADAIAVSITTPRLAPGEATTAFIVQRSADAGGQP</sequence>
<evidence type="ECO:0000313" key="4">
    <source>
        <dbReference type="Proteomes" id="UP000282837"/>
    </source>
</evidence>
<dbReference type="InterPro" id="IPR010563">
    <property type="entry name" value="TraK_N"/>
</dbReference>
<accession>A0A437N087</accession>
<proteinExistence type="predicted"/>
<keyword evidence="4" id="KW-1185">Reference proteome</keyword>
<reference evidence="3 4" key="1">
    <citation type="submission" date="2019-01" db="EMBL/GenBank/DDBJ databases">
        <authorList>
            <person name="Chen W.-M."/>
        </authorList>
    </citation>
    <scope>NUCLEOTIDE SEQUENCE [LARGE SCALE GENOMIC DNA]</scope>
    <source>
        <strain evidence="3 4">FSY-9</strain>
    </source>
</reference>
<dbReference type="AlphaFoldDB" id="A0A437N087"/>
<protein>
    <submittedName>
        <fullName evidence="3">Conjugal transfer protein TraK</fullName>
    </submittedName>
</protein>
<evidence type="ECO:0000259" key="1">
    <source>
        <dbReference type="Pfam" id="PF06586"/>
    </source>
</evidence>
<dbReference type="InterPro" id="IPR055397">
    <property type="entry name" value="TraK_C"/>
</dbReference>
<dbReference type="Proteomes" id="UP000282837">
    <property type="component" value="Unassembled WGS sequence"/>
</dbReference>
<comment type="caution">
    <text evidence="3">The sequence shown here is derived from an EMBL/GenBank/DDBJ whole genome shotgun (WGS) entry which is preliminary data.</text>
</comment>
<evidence type="ECO:0000259" key="2">
    <source>
        <dbReference type="Pfam" id="PF23536"/>
    </source>
</evidence>
<dbReference type="EMBL" id="SACO01000017">
    <property type="protein sequence ID" value="RVU03327.1"/>
    <property type="molecule type" value="Genomic_DNA"/>
</dbReference>
<dbReference type="OrthoDB" id="7497953at2"/>
<gene>
    <name evidence="3" type="ORF">EOE18_16405</name>
</gene>
<evidence type="ECO:0000313" key="3">
    <source>
        <dbReference type="EMBL" id="RVU03327.1"/>
    </source>
</evidence>
<dbReference type="Pfam" id="PF06586">
    <property type="entry name" value="TraK_N"/>
    <property type="match status" value="1"/>
</dbReference>
<feature type="domain" description="TraK N-terminal" evidence="1">
    <location>
        <begin position="46"/>
        <end position="142"/>
    </location>
</feature>
<name>A0A437N087_9SPHN</name>